<dbReference type="RefSeq" id="WP_064038405.1">
    <property type="nucleotide sequence ID" value="NZ_LUUH01000088.1"/>
</dbReference>
<comment type="similarity">
    <text evidence="1">Belongs to the P-Pant transferase superfamily. Gsp/Sfp/HetI/AcpT family.</text>
</comment>
<evidence type="ECO:0000259" key="3">
    <source>
        <dbReference type="Pfam" id="PF01648"/>
    </source>
</evidence>
<dbReference type="PANTHER" id="PTHR12215:SF10">
    <property type="entry name" value="L-AMINOADIPATE-SEMIALDEHYDE DEHYDROGENASE-PHOSPHOPANTETHEINYL TRANSFERASE"/>
    <property type="match status" value="1"/>
</dbReference>
<dbReference type="Pfam" id="PF01648">
    <property type="entry name" value="ACPS"/>
    <property type="match status" value="1"/>
</dbReference>
<dbReference type="AlphaFoldDB" id="A0A177M047"/>
<dbReference type="PANTHER" id="PTHR12215">
    <property type="entry name" value="PHOSPHOPANTETHEINE TRANSFERASE"/>
    <property type="match status" value="1"/>
</dbReference>
<evidence type="ECO:0000256" key="1">
    <source>
        <dbReference type="ARBA" id="ARBA00010990"/>
    </source>
</evidence>
<name>A0A177M047_METMH</name>
<dbReference type="Proteomes" id="UP000077763">
    <property type="component" value="Unassembled WGS sequence"/>
</dbReference>
<sequence>MTAHFVDVWQGSLSLSADTLARLASRLSAEETLKAQAFKFPTLRDRYIAARGMLRETLASYLAVDPAVLKFVSGPYGKPALLDEALHFNISHTADSLLIAVANFADIGIDMEAVKLWRNFDSLAERCFSDREYQGWCELPAELQVGAFYRLWTKKEAFVKAVGRGIALGLEQCEFALGSGGQLVAIPDEYGPASAWLVHELDVDGTVAPALDYRRPGVGMSSVAEFDSRFRRNEGSEEFLDRVTNSCAALVTSACCYDLRQLALPAD</sequence>
<proteinExistence type="inferred from homology"/>
<dbReference type="InterPro" id="IPR037143">
    <property type="entry name" value="4-PPantetheinyl_Trfase_dom_sf"/>
</dbReference>
<dbReference type="Gene3D" id="3.90.470.20">
    <property type="entry name" value="4'-phosphopantetheinyl transferase domain"/>
    <property type="match status" value="2"/>
</dbReference>
<accession>A0A177M047</accession>
<evidence type="ECO:0000313" key="4">
    <source>
        <dbReference type="EMBL" id="OAH98489.1"/>
    </source>
</evidence>
<organism evidence="4 5">
    <name type="scientific">Methylomonas methanica</name>
    <dbReference type="NCBI Taxonomy" id="421"/>
    <lineage>
        <taxon>Bacteria</taxon>
        <taxon>Pseudomonadati</taxon>
        <taxon>Pseudomonadota</taxon>
        <taxon>Gammaproteobacteria</taxon>
        <taxon>Methylococcales</taxon>
        <taxon>Methylococcaceae</taxon>
        <taxon>Methylomonas</taxon>
    </lineage>
</organism>
<keyword evidence="2" id="KW-0808">Transferase</keyword>
<dbReference type="GO" id="GO:0008897">
    <property type="term" value="F:holo-[acyl-carrier-protein] synthase activity"/>
    <property type="evidence" value="ECO:0007669"/>
    <property type="project" value="InterPro"/>
</dbReference>
<dbReference type="InterPro" id="IPR008278">
    <property type="entry name" value="4-PPantetheinyl_Trfase_dom"/>
</dbReference>
<gene>
    <name evidence="4" type="ORF">A1353_02335</name>
</gene>
<dbReference type="InterPro" id="IPR050559">
    <property type="entry name" value="P-Pant_transferase_sf"/>
</dbReference>
<reference evidence="4 5" key="1">
    <citation type="submission" date="2016-03" db="EMBL/GenBank/DDBJ databases">
        <authorList>
            <person name="Ploux O."/>
        </authorList>
    </citation>
    <scope>NUCLEOTIDE SEQUENCE [LARGE SCALE GENOMIC DNA]</scope>
    <source>
        <strain evidence="4 5">R-45371</strain>
    </source>
</reference>
<evidence type="ECO:0000256" key="2">
    <source>
        <dbReference type="ARBA" id="ARBA00022679"/>
    </source>
</evidence>
<dbReference type="GO" id="GO:0005829">
    <property type="term" value="C:cytosol"/>
    <property type="evidence" value="ECO:0007669"/>
    <property type="project" value="TreeGrafter"/>
</dbReference>
<comment type="caution">
    <text evidence="4">The sequence shown here is derived from an EMBL/GenBank/DDBJ whole genome shotgun (WGS) entry which is preliminary data.</text>
</comment>
<dbReference type="GO" id="GO:0000287">
    <property type="term" value="F:magnesium ion binding"/>
    <property type="evidence" value="ECO:0007669"/>
    <property type="project" value="InterPro"/>
</dbReference>
<evidence type="ECO:0000313" key="5">
    <source>
        <dbReference type="Proteomes" id="UP000077763"/>
    </source>
</evidence>
<feature type="domain" description="4'-phosphopantetheinyl transferase" evidence="3">
    <location>
        <begin position="107"/>
        <end position="196"/>
    </location>
</feature>
<dbReference type="EMBL" id="LUUH01000088">
    <property type="protein sequence ID" value="OAH98489.1"/>
    <property type="molecule type" value="Genomic_DNA"/>
</dbReference>
<dbReference type="SUPFAM" id="SSF56214">
    <property type="entry name" value="4'-phosphopantetheinyl transferase"/>
    <property type="match status" value="2"/>
</dbReference>
<protein>
    <recommendedName>
        <fullName evidence="3">4'-phosphopantetheinyl transferase domain-containing protein</fullName>
    </recommendedName>
</protein>
<dbReference type="GO" id="GO:0019878">
    <property type="term" value="P:lysine biosynthetic process via aminoadipic acid"/>
    <property type="evidence" value="ECO:0007669"/>
    <property type="project" value="TreeGrafter"/>
</dbReference>